<dbReference type="EMBL" id="NBYO01000003">
    <property type="protein sequence ID" value="OXS99380.1"/>
    <property type="molecule type" value="Genomic_DNA"/>
</dbReference>
<name>A0A231UU77_9HYPH</name>
<dbReference type="Proteomes" id="UP000215405">
    <property type="component" value="Unassembled WGS sequence"/>
</dbReference>
<evidence type="ECO:0000256" key="4">
    <source>
        <dbReference type="ARBA" id="ARBA00022777"/>
    </source>
</evidence>
<dbReference type="Gene3D" id="3.40.1190.20">
    <property type="match status" value="1"/>
</dbReference>
<keyword evidence="4 7" id="KW-0418">Kinase</keyword>
<gene>
    <name evidence="7" type="ORF">B7H23_14550</name>
</gene>
<keyword evidence="3" id="KW-0547">Nucleotide-binding</keyword>
<dbReference type="RefSeq" id="WP_094078157.1">
    <property type="nucleotide sequence ID" value="NZ_NBYO01000003.1"/>
</dbReference>
<dbReference type="InterPro" id="IPR050306">
    <property type="entry name" value="PfkB_Carbo_kinase"/>
</dbReference>
<proteinExistence type="inferred from homology"/>
<dbReference type="InterPro" id="IPR011611">
    <property type="entry name" value="PfkB_dom"/>
</dbReference>
<dbReference type="AlphaFoldDB" id="A0A231UU77"/>
<evidence type="ECO:0000256" key="2">
    <source>
        <dbReference type="ARBA" id="ARBA00022679"/>
    </source>
</evidence>
<evidence type="ECO:0000256" key="3">
    <source>
        <dbReference type="ARBA" id="ARBA00022741"/>
    </source>
</evidence>
<evidence type="ECO:0000259" key="6">
    <source>
        <dbReference type="Pfam" id="PF00294"/>
    </source>
</evidence>
<dbReference type="PANTHER" id="PTHR43085">
    <property type="entry name" value="HEXOKINASE FAMILY MEMBER"/>
    <property type="match status" value="1"/>
</dbReference>
<sequence>MILCCGEALIDMLPRQTADGETAFLPVSGGAVFNTAIALGRLGAPTGFFSGLSIDLFGEQLCRSLEESGVDYSMAARTDQPTTLAFVTLKDGQARYNFYDENTAGRMLDNSASPDLESMPLEALFFGGISLINEPAARTYEAFMLSAANRVPVMLDPNIRANFIGDEPAYRARIERMIAASTILKVSDEDLAWLMGSGDPHDIARRLLQNGPAMIIVTRGAEGAFAITQSARTALPAQRVEVVDTVGAGDTFNAGVLCALHETGNLSREVIEALSDEEIAECLRLGIEAAAITVTRAGANPPRRDELAV</sequence>
<organism evidence="7 8">
    <name type="scientific">Notoacmeibacter marinus</name>
    <dbReference type="NCBI Taxonomy" id="1876515"/>
    <lineage>
        <taxon>Bacteria</taxon>
        <taxon>Pseudomonadati</taxon>
        <taxon>Pseudomonadota</taxon>
        <taxon>Alphaproteobacteria</taxon>
        <taxon>Hyphomicrobiales</taxon>
        <taxon>Notoacmeibacteraceae</taxon>
        <taxon>Notoacmeibacter</taxon>
    </lineage>
</organism>
<dbReference type="PROSITE" id="PS00584">
    <property type="entry name" value="PFKB_KINASES_2"/>
    <property type="match status" value="1"/>
</dbReference>
<dbReference type="GO" id="GO:0016301">
    <property type="term" value="F:kinase activity"/>
    <property type="evidence" value="ECO:0007669"/>
    <property type="project" value="UniProtKB-KW"/>
</dbReference>
<dbReference type="SUPFAM" id="SSF53613">
    <property type="entry name" value="Ribokinase-like"/>
    <property type="match status" value="1"/>
</dbReference>
<dbReference type="CDD" id="cd01167">
    <property type="entry name" value="bac_FRK"/>
    <property type="match status" value="1"/>
</dbReference>
<keyword evidence="8" id="KW-1185">Reference proteome</keyword>
<protein>
    <submittedName>
        <fullName evidence="7">Carbohydrate kinase</fullName>
    </submittedName>
</protein>
<dbReference type="InterPro" id="IPR029056">
    <property type="entry name" value="Ribokinase-like"/>
</dbReference>
<dbReference type="GO" id="GO:0005524">
    <property type="term" value="F:ATP binding"/>
    <property type="evidence" value="ECO:0007669"/>
    <property type="project" value="UniProtKB-KW"/>
</dbReference>
<evidence type="ECO:0000256" key="5">
    <source>
        <dbReference type="ARBA" id="ARBA00022840"/>
    </source>
</evidence>
<accession>A0A231UU77</accession>
<reference evidence="8" key="1">
    <citation type="journal article" date="2017" name="Int. J. Syst. Evol. Microbiol.">
        <title>Notoacmeibacter marinus gen. nov., sp. nov., isolated from the gut of a limpet and proposal of Notoacmeibacteraceae fam. nov. in the order Rhizobiales of the class Alphaproteobacteria.</title>
        <authorList>
            <person name="Huang Z."/>
            <person name="Guo F."/>
            <person name="Lai Q."/>
        </authorList>
    </citation>
    <scope>NUCLEOTIDE SEQUENCE [LARGE SCALE GENOMIC DNA]</scope>
    <source>
        <strain evidence="8">XMTR2A4</strain>
    </source>
</reference>
<comment type="caution">
    <text evidence="7">The sequence shown here is derived from an EMBL/GenBank/DDBJ whole genome shotgun (WGS) entry which is preliminary data.</text>
</comment>
<dbReference type="Pfam" id="PF00294">
    <property type="entry name" value="PfkB"/>
    <property type="match status" value="1"/>
</dbReference>
<dbReference type="PANTHER" id="PTHR43085:SF1">
    <property type="entry name" value="PSEUDOURIDINE KINASE-RELATED"/>
    <property type="match status" value="1"/>
</dbReference>
<evidence type="ECO:0000313" key="8">
    <source>
        <dbReference type="Proteomes" id="UP000215405"/>
    </source>
</evidence>
<dbReference type="InterPro" id="IPR002173">
    <property type="entry name" value="Carboh/pur_kinase_PfkB_CS"/>
</dbReference>
<keyword evidence="5" id="KW-0067">ATP-binding</keyword>
<evidence type="ECO:0000256" key="1">
    <source>
        <dbReference type="ARBA" id="ARBA00010688"/>
    </source>
</evidence>
<evidence type="ECO:0000313" key="7">
    <source>
        <dbReference type="EMBL" id="OXS99380.1"/>
    </source>
</evidence>
<keyword evidence="2" id="KW-0808">Transferase</keyword>
<comment type="similarity">
    <text evidence="1">Belongs to the carbohydrate kinase PfkB family.</text>
</comment>
<feature type="domain" description="Carbohydrate kinase PfkB" evidence="6">
    <location>
        <begin position="2"/>
        <end position="302"/>
    </location>
</feature>